<dbReference type="PANTHER" id="PTHR21716">
    <property type="entry name" value="TRANSMEMBRANE PROTEIN"/>
    <property type="match status" value="1"/>
</dbReference>
<evidence type="ECO:0000313" key="10">
    <source>
        <dbReference type="EMBL" id="BDE07958.1"/>
    </source>
</evidence>
<feature type="region of interest" description="Disordered" evidence="8">
    <location>
        <begin position="370"/>
        <end position="390"/>
    </location>
</feature>
<keyword evidence="3" id="KW-0813">Transport</keyword>
<feature type="transmembrane region" description="Helical" evidence="9">
    <location>
        <begin position="77"/>
        <end position="102"/>
    </location>
</feature>
<dbReference type="InterPro" id="IPR002549">
    <property type="entry name" value="AI-2E-like"/>
</dbReference>
<feature type="transmembrane region" description="Helical" evidence="9">
    <location>
        <begin position="150"/>
        <end position="169"/>
    </location>
</feature>
<accession>A0AAN1Y0D8</accession>
<protein>
    <submittedName>
        <fullName evidence="10">AI-2E family transporter</fullName>
    </submittedName>
</protein>
<reference evidence="10 11" key="1">
    <citation type="journal article" date="2022" name="ISME Commun">
        <title>Vulcanimicrobium alpinus gen. nov. sp. nov., the first cultivated representative of the candidate phylum 'Eremiobacterota', is a metabolically versatile aerobic anoxygenic phototroph.</title>
        <authorList>
            <person name="Yabe S."/>
            <person name="Muto K."/>
            <person name="Abe K."/>
            <person name="Yokota A."/>
            <person name="Staudigel H."/>
            <person name="Tebo B.M."/>
        </authorList>
    </citation>
    <scope>NUCLEOTIDE SEQUENCE [LARGE SCALE GENOMIC DNA]</scope>
    <source>
        <strain evidence="10 11">WC8-2</strain>
    </source>
</reference>
<feature type="transmembrane region" description="Helical" evidence="9">
    <location>
        <begin position="231"/>
        <end position="262"/>
    </location>
</feature>
<comment type="similarity">
    <text evidence="2">Belongs to the autoinducer-2 exporter (AI-2E) (TC 2.A.86) family.</text>
</comment>
<evidence type="ECO:0000256" key="7">
    <source>
        <dbReference type="ARBA" id="ARBA00023136"/>
    </source>
</evidence>
<dbReference type="AlphaFoldDB" id="A0AAN1Y0D8"/>
<keyword evidence="7 9" id="KW-0472">Membrane</keyword>
<comment type="subcellular location">
    <subcellularLocation>
        <location evidence="1">Cell membrane</location>
        <topology evidence="1">Multi-pass membrane protein</topology>
    </subcellularLocation>
</comment>
<feature type="transmembrane region" description="Helical" evidence="9">
    <location>
        <begin position="48"/>
        <end position="65"/>
    </location>
</feature>
<evidence type="ECO:0000256" key="8">
    <source>
        <dbReference type="SAM" id="MobiDB-lite"/>
    </source>
</evidence>
<evidence type="ECO:0000256" key="2">
    <source>
        <dbReference type="ARBA" id="ARBA00009773"/>
    </source>
</evidence>
<dbReference type="Proteomes" id="UP001317532">
    <property type="component" value="Chromosome"/>
</dbReference>
<evidence type="ECO:0000256" key="9">
    <source>
        <dbReference type="SAM" id="Phobius"/>
    </source>
</evidence>
<dbReference type="Pfam" id="PF01594">
    <property type="entry name" value="AI-2E_transport"/>
    <property type="match status" value="1"/>
</dbReference>
<sequence>MSMPTGSSLFDPTTRRLIKAFLVAAIVLVIVVLLGMVATVFDRVHTTLMEIVFAILFAYAVYPPVKWLAARRLPVPLAVILVYVMLGVLVLGALAWLAPAIASQVQVFSRDYPHLVTQTQQQIADPTHSPLLSRLPTSARMAIAANAGKLGTLLGGVAAGFGTQTLAILSGTTALLISVALILGLTLIILGDLAGIQAFATRLVPARYRPQALSFMNDVDEVIGGFVRGQILLALVVAVAGTIVLIAVGIPFALLLGLLAGIVSIVPLIGPIVAVIPILVISFFTVGLVKTIIVGVLFAVIIGVQQNVLVPIYVARSVGVTPLVIFVSLLLGSEAFGILGALLSIPIAGILRVAAERLFPPEPRANALLAATRDRASEPKEATRKATTTP</sequence>
<gene>
    <name evidence="10" type="ORF">WPS_32340</name>
</gene>
<feature type="transmembrane region" description="Helical" evidence="9">
    <location>
        <begin position="308"/>
        <end position="329"/>
    </location>
</feature>
<dbReference type="PANTHER" id="PTHR21716:SF53">
    <property type="entry name" value="PERMEASE PERM-RELATED"/>
    <property type="match status" value="1"/>
</dbReference>
<keyword evidence="6 9" id="KW-1133">Transmembrane helix</keyword>
<name>A0AAN1Y0D8_UNVUL</name>
<keyword evidence="11" id="KW-1185">Reference proteome</keyword>
<dbReference type="KEGG" id="vab:WPS_32340"/>
<feature type="transmembrane region" description="Helical" evidence="9">
    <location>
        <begin position="335"/>
        <end position="355"/>
    </location>
</feature>
<feature type="transmembrane region" description="Helical" evidence="9">
    <location>
        <begin position="20"/>
        <end position="41"/>
    </location>
</feature>
<dbReference type="GO" id="GO:0005886">
    <property type="term" value="C:plasma membrane"/>
    <property type="evidence" value="ECO:0007669"/>
    <property type="project" value="UniProtKB-SubCell"/>
</dbReference>
<keyword evidence="4" id="KW-1003">Cell membrane</keyword>
<dbReference type="EMBL" id="AP025523">
    <property type="protein sequence ID" value="BDE07958.1"/>
    <property type="molecule type" value="Genomic_DNA"/>
</dbReference>
<evidence type="ECO:0000256" key="5">
    <source>
        <dbReference type="ARBA" id="ARBA00022692"/>
    </source>
</evidence>
<evidence type="ECO:0000256" key="3">
    <source>
        <dbReference type="ARBA" id="ARBA00022448"/>
    </source>
</evidence>
<dbReference type="GO" id="GO:0055085">
    <property type="term" value="P:transmembrane transport"/>
    <property type="evidence" value="ECO:0007669"/>
    <property type="project" value="TreeGrafter"/>
</dbReference>
<evidence type="ECO:0000256" key="4">
    <source>
        <dbReference type="ARBA" id="ARBA00022475"/>
    </source>
</evidence>
<feature type="compositionally biased region" description="Basic and acidic residues" evidence="8">
    <location>
        <begin position="372"/>
        <end position="384"/>
    </location>
</feature>
<keyword evidence="5 9" id="KW-0812">Transmembrane</keyword>
<evidence type="ECO:0000256" key="1">
    <source>
        <dbReference type="ARBA" id="ARBA00004651"/>
    </source>
</evidence>
<feature type="transmembrane region" description="Helical" evidence="9">
    <location>
        <begin position="268"/>
        <end position="301"/>
    </location>
</feature>
<evidence type="ECO:0000256" key="6">
    <source>
        <dbReference type="ARBA" id="ARBA00022989"/>
    </source>
</evidence>
<evidence type="ECO:0000313" key="11">
    <source>
        <dbReference type="Proteomes" id="UP001317532"/>
    </source>
</evidence>
<dbReference type="RefSeq" id="WP_317995516.1">
    <property type="nucleotide sequence ID" value="NZ_AP025523.1"/>
</dbReference>
<organism evidence="10 11">
    <name type="scientific">Vulcanimicrobium alpinum</name>
    <dbReference type="NCBI Taxonomy" id="3016050"/>
    <lineage>
        <taxon>Bacteria</taxon>
        <taxon>Bacillati</taxon>
        <taxon>Vulcanimicrobiota</taxon>
        <taxon>Vulcanimicrobiia</taxon>
        <taxon>Vulcanimicrobiales</taxon>
        <taxon>Vulcanimicrobiaceae</taxon>
        <taxon>Vulcanimicrobium</taxon>
    </lineage>
</organism>
<feature type="transmembrane region" description="Helical" evidence="9">
    <location>
        <begin position="175"/>
        <end position="200"/>
    </location>
</feature>
<proteinExistence type="inferred from homology"/>